<protein>
    <submittedName>
        <fullName evidence="3">4-hydroxybenzoyl-CoA thioesterase</fullName>
    </submittedName>
</protein>
<dbReference type="OrthoDB" id="9800856at2"/>
<keyword evidence="2" id="KW-0378">Hydrolase</keyword>
<dbReference type="PANTHER" id="PTHR31793">
    <property type="entry name" value="4-HYDROXYBENZOYL-COA THIOESTERASE FAMILY MEMBER"/>
    <property type="match status" value="1"/>
</dbReference>
<gene>
    <name evidence="3" type="ORF">ACX27_04010</name>
</gene>
<dbReference type="Proteomes" id="UP000062645">
    <property type="component" value="Chromosome"/>
</dbReference>
<dbReference type="Pfam" id="PF13279">
    <property type="entry name" value="4HBT_2"/>
    <property type="match status" value="1"/>
</dbReference>
<organism evidence="3 4">
    <name type="scientific">Nostoc piscinale CENA21</name>
    <dbReference type="NCBI Taxonomy" id="224013"/>
    <lineage>
        <taxon>Bacteria</taxon>
        <taxon>Bacillati</taxon>
        <taxon>Cyanobacteriota</taxon>
        <taxon>Cyanophyceae</taxon>
        <taxon>Nostocales</taxon>
        <taxon>Nostocaceae</taxon>
        <taxon>Nostoc</taxon>
    </lineage>
</organism>
<reference evidence="3 4" key="2">
    <citation type="journal article" date="2016" name="Genome Announc.">
        <title>Draft Genome Sequence of the N2-Fixing Cyanobacterium Nostoc piscinale CENA21, Isolated from the Brazilian Amazon Floodplain.</title>
        <authorList>
            <person name="Leao T."/>
            <person name="Guimaraes P.I."/>
            <person name="de Melo A.G."/>
            <person name="Ramos R.T."/>
            <person name="Leao P.N."/>
            <person name="Silva A."/>
            <person name="Fiore M.F."/>
            <person name="Schneider M.P."/>
        </authorList>
    </citation>
    <scope>NUCLEOTIDE SEQUENCE [LARGE SCALE GENOMIC DNA]</scope>
    <source>
        <strain evidence="3 4">CENA21</strain>
    </source>
</reference>
<comment type="similarity">
    <text evidence="1">Belongs to the 4-hydroxybenzoyl-CoA thioesterase family.</text>
</comment>
<dbReference type="PATRIC" id="fig|224013.5.peg.962"/>
<dbReference type="AlphaFoldDB" id="A0A0M5MGC3"/>
<name>A0A0M5MGC3_9NOSO</name>
<dbReference type="PIRSF" id="PIRSF003230">
    <property type="entry name" value="YbgC"/>
    <property type="match status" value="1"/>
</dbReference>
<dbReference type="PANTHER" id="PTHR31793:SF37">
    <property type="entry name" value="ACYL-COA THIOESTER HYDROLASE YBGC"/>
    <property type="match status" value="1"/>
</dbReference>
<reference evidence="4" key="1">
    <citation type="submission" date="2015-07" db="EMBL/GenBank/DDBJ databases">
        <title>Genome Of Nitrogen-Fixing Cyanobacterium Nostoc piscinale CENA21 From Solimoes/Amazon River Floodplain Sediments And Comparative Genomics To Uncover Biosynthetic Natural Products Potential.</title>
        <authorList>
            <person name="Leao T.F."/>
            <person name="Leao P.N."/>
            <person name="Guimaraes P.I."/>
            <person name="de Melo A.G.C."/>
            <person name="Ramos R.T.J."/>
            <person name="Silva A."/>
            <person name="Fiore M.F."/>
            <person name="Schneider M.P.C."/>
        </authorList>
    </citation>
    <scope>NUCLEOTIDE SEQUENCE [LARGE SCALE GENOMIC DNA]</scope>
    <source>
        <strain evidence="4">CENA21</strain>
    </source>
</reference>
<accession>A0A0M5MGC3</accession>
<dbReference type="Gene3D" id="3.10.129.10">
    <property type="entry name" value="Hotdog Thioesterase"/>
    <property type="match status" value="1"/>
</dbReference>
<dbReference type="EMBL" id="CP012036">
    <property type="protein sequence ID" value="ALF52205.1"/>
    <property type="molecule type" value="Genomic_DNA"/>
</dbReference>
<dbReference type="CDD" id="cd00586">
    <property type="entry name" value="4HBT"/>
    <property type="match status" value="1"/>
</dbReference>
<dbReference type="RefSeq" id="WP_062288741.1">
    <property type="nucleotide sequence ID" value="NZ_CP012036.1"/>
</dbReference>
<evidence type="ECO:0000256" key="2">
    <source>
        <dbReference type="ARBA" id="ARBA00022801"/>
    </source>
</evidence>
<keyword evidence="4" id="KW-1185">Reference proteome</keyword>
<evidence type="ECO:0000256" key="1">
    <source>
        <dbReference type="ARBA" id="ARBA00005953"/>
    </source>
</evidence>
<sequence>MQQFKTLLRVRHYEMDTLGHVNNAVYQNYLEQAAIEHSEYLGVTLDVYRELGGVFVMRRVEIDYLRPAVAGDTLEVTTWLKEMRGTRAFRCYEIRKQHGDDLLVTAEALWVWVDAKTMRPRPIPHKISDKFLQLQNLSVAE</sequence>
<proteinExistence type="inferred from homology"/>
<evidence type="ECO:0000313" key="3">
    <source>
        <dbReference type="EMBL" id="ALF52205.1"/>
    </source>
</evidence>
<evidence type="ECO:0000313" key="4">
    <source>
        <dbReference type="Proteomes" id="UP000062645"/>
    </source>
</evidence>
<dbReference type="InterPro" id="IPR050563">
    <property type="entry name" value="4-hydroxybenzoyl-CoA_TE"/>
</dbReference>
<dbReference type="InterPro" id="IPR029069">
    <property type="entry name" value="HotDog_dom_sf"/>
</dbReference>
<dbReference type="NCBIfam" id="TIGR00051">
    <property type="entry name" value="YbgC/FadM family acyl-CoA thioesterase"/>
    <property type="match status" value="1"/>
</dbReference>
<dbReference type="SUPFAM" id="SSF54637">
    <property type="entry name" value="Thioesterase/thiol ester dehydrase-isomerase"/>
    <property type="match status" value="1"/>
</dbReference>
<dbReference type="GO" id="GO:0047617">
    <property type="term" value="F:fatty acyl-CoA hydrolase activity"/>
    <property type="evidence" value="ECO:0007669"/>
    <property type="project" value="TreeGrafter"/>
</dbReference>
<dbReference type="STRING" id="224013.ACX27_04010"/>
<dbReference type="KEGG" id="npz:ACX27_04010"/>
<dbReference type="InterPro" id="IPR006684">
    <property type="entry name" value="YbgC/YbaW"/>
</dbReference>